<feature type="region of interest" description="Disordered" evidence="1">
    <location>
        <begin position="81"/>
        <end position="112"/>
    </location>
</feature>
<feature type="compositionally biased region" description="Low complexity" evidence="1">
    <location>
        <begin position="98"/>
        <end position="112"/>
    </location>
</feature>
<protein>
    <recommendedName>
        <fullName evidence="4">WXG100 family type VII secretion target</fullName>
    </recommendedName>
</protein>
<dbReference type="Gene3D" id="1.10.287.1060">
    <property type="entry name" value="ESAT-6-like"/>
    <property type="match status" value="1"/>
</dbReference>
<gene>
    <name evidence="2" type="ORF">GCM10022381_13310</name>
</gene>
<name>A0ABP7KB61_9MICO</name>
<proteinExistence type="predicted"/>
<dbReference type="InterPro" id="IPR036689">
    <property type="entry name" value="ESAT-6-like_sf"/>
</dbReference>
<keyword evidence="3" id="KW-1185">Reference proteome</keyword>
<evidence type="ECO:0008006" key="4">
    <source>
        <dbReference type="Google" id="ProtNLM"/>
    </source>
</evidence>
<sequence length="112" mass="11597">MKFAMGEATLTRLTTQTSGSSDELVALVKELAQSAEPLQGQFNGAGRAAFDKFKNEVDRISVDLSGALGAVLQGIAAQNTSYAQGDQEMSDQTAATQSGASFDAASFGSRKA</sequence>
<comment type="caution">
    <text evidence="2">The sequence shown here is derived from an EMBL/GenBank/DDBJ whole genome shotgun (WGS) entry which is preliminary data.</text>
</comment>
<evidence type="ECO:0000313" key="2">
    <source>
        <dbReference type="EMBL" id="GAA3871557.1"/>
    </source>
</evidence>
<evidence type="ECO:0000256" key="1">
    <source>
        <dbReference type="SAM" id="MobiDB-lite"/>
    </source>
</evidence>
<evidence type="ECO:0000313" key="3">
    <source>
        <dbReference type="Proteomes" id="UP001501803"/>
    </source>
</evidence>
<dbReference type="Proteomes" id="UP001501803">
    <property type="component" value="Unassembled WGS sequence"/>
</dbReference>
<dbReference type="RefSeq" id="WP_345063696.1">
    <property type="nucleotide sequence ID" value="NZ_BAABCN010000002.1"/>
</dbReference>
<dbReference type="SUPFAM" id="SSF140453">
    <property type="entry name" value="EsxAB dimer-like"/>
    <property type="match status" value="1"/>
</dbReference>
<dbReference type="EMBL" id="BAABCN010000002">
    <property type="protein sequence ID" value="GAA3871557.1"/>
    <property type="molecule type" value="Genomic_DNA"/>
</dbReference>
<accession>A0ABP7KB61</accession>
<organism evidence="2 3">
    <name type="scientific">Leifsonia kafniensis</name>
    <dbReference type="NCBI Taxonomy" id="475957"/>
    <lineage>
        <taxon>Bacteria</taxon>
        <taxon>Bacillati</taxon>
        <taxon>Actinomycetota</taxon>
        <taxon>Actinomycetes</taxon>
        <taxon>Micrococcales</taxon>
        <taxon>Microbacteriaceae</taxon>
        <taxon>Leifsonia</taxon>
    </lineage>
</organism>
<reference evidence="3" key="1">
    <citation type="journal article" date="2019" name="Int. J. Syst. Evol. Microbiol.">
        <title>The Global Catalogue of Microorganisms (GCM) 10K type strain sequencing project: providing services to taxonomists for standard genome sequencing and annotation.</title>
        <authorList>
            <consortium name="The Broad Institute Genomics Platform"/>
            <consortium name="The Broad Institute Genome Sequencing Center for Infectious Disease"/>
            <person name="Wu L."/>
            <person name="Ma J."/>
        </authorList>
    </citation>
    <scope>NUCLEOTIDE SEQUENCE [LARGE SCALE GENOMIC DNA]</scope>
    <source>
        <strain evidence="3">JCM 17021</strain>
    </source>
</reference>